<sequence length="856" mass="97203">MAIDHMETTLKRCPTDLQTWAKRAKKYSIRDSSSKQGHCCEVIMDILDDPKHKWPPYESHSGTDTLVLNNIVVELAFEKKSDILLLQGLSNTKVHQTAILVVFKLTDRHFISILCRNVSVCGIPHASVSENTNKKHPFQEPDKSGLKAYSGRRLWSFITLTGTCNVITDHDRRYSWSMNPSGLINSAEARVTEEAYKIAVKFWKILRELVIKEALAYLVHTSSGQTCVIMLVQAEQGDMEQDRVLTLWSFLLSSWSVLSRPAYDMSTPIVRRRQSEAEKNVNRLRNCMPEKFSTLVKMHLSFLLDLDGTKLEEMFLETNEKHEITKRKPSTPFSKKKEKHQPQPNLFGASLTQENVSQIYQLIDFLGRPDNIRTEGLFRKTGNFARQRLLKEWLISGTDLGLDHGTFSPHDCATVLKNFLGELPEPLLTEKHYQAHLQVTNMGKSPVLEKEKLRARSKQIKTLQLLFLLLPRNNVLLLECLIDLLHRVTKVSENMMTASSLGTVFAPHLLCPRKMSPEELQNISPVITQAASFMIESGTQIFKVPRELAADIANFWREMEDPNKHIFDPVEEQENTNTNLSSAKKKYGSTQAINTVIAFAERKSSSDSDTNQDTQVALAQLYAHVQSMPDSSKKKKLLKQFNRASQTPNTTNTQSATKSKHTRSRTFGSQIKKHFPSFHKNKRHGTSETTTLTSDLPWSMTSTINIDQMDDSVFGTPIQKTRKSFNNGSPAVHIVDMKKSPETHRRPRKRLSSEGSDGSLPDKRPTPDMLPSTENEIDYIIKKHPERRMCPCTTPDRVGKPIAMVSPITHSPISQSVKKVPPMMQKNAMTPRSRAPLLLLQSPNLTSRESLLYHNY</sequence>
<feature type="compositionally biased region" description="Basic and acidic residues" evidence="2">
    <location>
        <begin position="735"/>
        <end position="744"/>
    </location>
</feature>
<dbReference type="AlphaFoldDB" id="A0A210PYF1"/>
<feature type="compositionally biased region" description="Basic residues" evidence="2">
    <location>
        <begin position="324"/>
        <end position="339"/>
    </location>
</feature>
<dbReference type="Gene3D" id="1.10.555.10">
    <property type="entry name" value="Rho GTPase activation protein"/>
    <property type="match status" value="1"/>
</dbReference>
<gene>
    <name evidence="4" type="ORF">KP79_PYT17407</name>
</gene>
<dbReference type="InterPro" id="IPR000198">
    <property type="entry name" value="RhoGAP_dom"/>
</dbReference>
<dbReference type="GO" id="GO:0005737">
    <property type="term" value="C:cytoplasm"/>
    <property type="evidence" value="ECO:0007669"/>
    <property type="project" value="TreeGrafter"/>
</dbReference>
<dbReference type="GO" id="GO:0051056">
    <property type="term" value="P:regulation of small GTPase mediated signal transduction"/>
    <property type="evidence" value="ECO:0007669"/>
    <property type="project" value="TreeGrafter"/>
</dbReference>
<reference evidence="4 5" key="1">
    <citation type="journal article" date="2017" name="Nat. Ecol. Evol.">
        <title>Scallop genome provides insights into evolution of bilaterian karyotype and development.</title>
        <authorList>
            <person name="Wang S."/>
            <person name="Zhang J."/>
            <person name="Jiao W."/>
            <person name="Li J."/>
            <person name="Xun X."/>
            <person name="Sun Y."/>
            <person name="Guo X."/>
            <person name="Huan P."/>
            <person name="Dong B."/>
            <person name="Zhang L."/>
            <person name="Hu X."/>
            <person name="Sun X."/>
            <person name="Wang J."/>
            <person name="Zhao C."/>
            <person name="Wang Y."/>
            <person name="Wang D."/>
            <person name="Huang X."/>
            <person name="Wang R."/>
            <person name="Lv J."/>
            <person name="Li Y."/>
            <person name="Zhang Z."/>
            <person name="Liu B."/>
            <person name="Lu W."/>
            <person name="Hui Y."/>
            <person name="Liang J."/>
            <person name="Zhou Z."/>
            <person name="Hou R."/>
            <person name="Li X."/>
            <person name="Liu Y."/>
            <person name="Li H."/>
            <person name="Ning X."/>
            <person name="Lin Y."/>
            <person name="Zhao L."/>
            <person name="Xing Q."/>
            <person name="Dou J."/>
            <person name="Li Y."/>
            <person name="Mao J."/>
            <person name="Guo H."/>
            <person name="Dou H."/>
            <person name="Li T."/>
            <person name="Mu C."/>
            <person name="Jiang W."/>
            <person name="Fu Q."/>
            <person name="Fu X."/>
            <person name="Miao Y."/>
            <person name="Liu J."/>
            <person name="Yu Q."/>
            <person name="Li R."/>
            <person name="Liao H."/>
            <person name="Li X."/>
            <person name="Kong Y."/>
            <person name="Jiang Z."/>
            <person name="Chourrout D."/>
            <person name="Li R."/>
            <person name="Bao Z."/>
        </authorList>
    </citation>
    <scope>NUCLEOTIDE SEQUENCE [LARGE SCALE GENOMIC DNA]</scope>
    <source>
        <strain evidence="4 5">PY_sf001</strain>
    </source>
</reference>
<dbReference type="STRING" id="6573.A0A210PYF1"/>
<dbReference type="GO" id="GO:0007165">
    <property type="term" value="P:signal transduction"/>
    <property type="evidence" value="ECO:0007669"/>
    <property type="project" value="InterPro"/>
</dbReference>
<evidence type="ECO:0000259" key="3">
    <source>
        <dbReference type="PROSITE" id="PS50238"/>
    </source>
</evidence>
<protein>
    <submittedName>
        <fullName evidence="4">Rho GTPase-activating protein 19</fullName>
    </submittedName>
</protein>
<keyword evidence="5" id="KW-1185">Reference proteome</keyword>
<feature type="compositionally biased region" description="Basic residues" evidence="2">
    <location>
        <begin position="671"/>
        <end position="684"/>
    </location>
</feature>
<dbReference type="GO" id="GO:0005096">
    <property type="term" value="F:GTPase activator activity"/>
    <property type="evidence" value="ECO:0007669"/>
    <property type="project" value="UniProtKB-KW"/>
</dbReference>
<dbReference type="Pfam" id="PF00620">
    <property type="entry name" value="RhoGAP"/>
    <property type="match status" value="1"/>
</dbReference>
<keyword evidence="1" id="KW-0343">GTPase activation</keyword>
<feature type="region of interest" description="Disordered" evidence="2">
    <location>
        <begin position="722"/>
        <end position="774"/>
    </location>
</feature>
<dbReference type="SUPFAM" id="SSF48350">
    <property type="entry name" value="GTPase activation domain, GAP"/>
    <property type="match status" value="1"/>
</dbReference>
<comment type="caution">
    <text evidence="4">The sequence shown here is derived from an EMBL/GenBank/DDBJ whole genome shotgun (WGS) entry which is preliminary data.</text>
</comment>
<dbReference type="PROSITE" id="PS50238">
    <property type="entry name" value="RHOGAP"/>
    <property type="match status" value="1"/>
</dbReference>
<dbReference type="InterPro" id="IPR008936">
    <property type="entry name" value="Rho_GTPase_activation_prot"/>
</dbReference>
<evidence type="ECO:0000256" key="2">
    <source>
        <dbReference type="SAM" id="MobiDB-lite"/>
    </source>
</evidence>
<dbReference type="SMART" id="SM00324">
    <property type="entry name" value="RhoGAP"/>
    <property type="match status" value="1"/>
</dbReference>
<proteinExistence type="predicted"/>
<dbReference type="Proteomes" id="UP000242188">
    <property type="component" value="Unassembled WGS sequence"/>
</dbReference>
<evidence type="ECO:0000256" key="1">
    <source>
        <dbReference type="ARBA" id="ARBA00022468"/>
    </source>
</evidence>
<dbReference type="PANTHER" id="PTHR14963:SF7">
    <property type="entry name" value="RHO GTPASE-ACTIVATING PROTEIN 19"/>
    <property type="match status" value="1"/>
</dbReference>
<feature type="region of interest" description="Disordered" evidence="2">
    <location>
        <begin position="627"/>
        <end position="693"/>
    </location>
</feature>
<feature type="region of interest" description="Disordered" evidence="2">
    <location>
        <begin position="322"/>
        <end position="342"/>
    </location>
</feature>
<dbReference type="OrthoDB" id="10061772at2759"/>
<dbReference type="PANTHER" id="PTHR14963">
    <property type="entry name" value="RHO GTPASE ACTIVATING PROTEIN 18,19-RELATED"/>
    <property type="match status" value="1"/>
</dbReference>
<feature type="domain" description="Rho-GAP" evidence="3">
    <location>
        <begin position="349"/>
        <end position="542"/>
    </location>
</feature>
<name>A0A210PYF1_MIZYE</name>
<organism evidence="4 5">
    <name type="scientific">Mizuhopecten yessoensis</name>
    <name type="common">Japanese scallop</name>
    <name type="synonym">Patinopecten yessoensis</name>
    <dbReference type="NCBI Taxonomy" id="6573"/>
    <lineage>
        <taxon>Eukaryota</taxon>
        <taxon>Metazoa</taxon>
        <taxon>Spiralia</taxon>
        <taxon>Lophotrochozoa</taxon>
        <taxon>Mollusca</taxon>
        <taxon>Bivalvia</taxon>
        <taxon>Autobranchia</taxon>
        <taxon>Pteriomorphia</taxon>
        <taxon>Pectinida</taxon>
        <taxon>Pectinoidea</taxon>
        <taxon>Pectinidae</taxon>
        <taxon>Mizuhopecten</taxon>
    </lineage>
</organism>
<dbReference type="EMBL" id="NEDP02005386">
    <property type="protein sequence ID" value="OWF41518.1"/>
    <property type="molecule type" value="Genomic_DNA"/>
</dbReference>
<evidence type="ECO:0000313" key="4">
    <source>
        <dbReference type="EMBL" id="OWF41518.1"/>
    </source>
</evidence>
<evidence type="ECO:0000313" key="5">
    <source>
        <dbReference type="Proteomes" id="UP000242188"/>
    </source>
</evidence>
<feature type="compositionally biased region" description="Polar residues" evidence="2">
    <location>
        <begin position="642"/>
        <end position="657"/>
    </location>
</feature>
<accession>A0A210PYF1</accession>